<gene>
    <name evidence="1" type="ORF">BCR41DRAFT_391273</name>
</gene>
<dbReference type="EMBL" id="MCFF01000001">
    <property type="protein sequence ID" value="ORZ28853.1"/>
    <property type="molecule type" value="Genomic_DNA"/>
</dbReference>
<keyword evidence="2" id="KW-1185">Reference proteome</keyword>
<dbReference type="GO" id="GO:0031146">
    <property type="term" value="P:SCF-dependent proteasomal ubiquitin-dependent protein catabolic process"/>
    <property type="evidence" value="ECO:0007669"/>
    <property type="project" value="TreeGrafter"/>
</dbReference>
<dbReference type="GO" id="GO:0019005">
    <property type="term" value="C:SCF ubiquitin ligase complex"/>
    <property type="evidence" value="ECO:0007669"/>
    <property type="project" value="TreeGrafter"/>
</dbReference>
<dbReference type="RefSeq" id="XP_021886526.1">
    <property type="nucleotide sequence ID" value="XM_022028338.1"/>
</dbReference>
<evidence type="ECO:0000313" key="1">
    <source>
        <dbReference type="EMBL" id="ORZ28853.1"/>
    </source>
</evidence>
<dbReference type="PANTHER" id="PTHR13318">
    <property type="entry name" value="PARTNER OF PAIRED, ISOFORM B-RELATED"/>
    <property type="match status" value="1"/>
</dbReference>
<dbReference type="InParanoid" id="A0A1Y2H563"/>
<dbReference type="Gene3D" id="3.80.10.10">
    <property type="entry name" value="Ribonuclease Inhibitor"/>
    <property type="match status" value="4"/>
</dbReference>
<sequence length="819" mass="94185">MFCMSSTQTSRQLWEALLECTNLKHLEVSYASIDDEVDLFLQVCKKLRHLALENVMIHQLPIGFLSNETSEYILSNVHTLCITGVQVTNPPRPYTPSYCLGMLVRSCPELRALKFCDTSEYGRPIQPNHDDVFRTAFLQRPWPLANLSELSFPYMKIKDEDMAALLRQMAELRRLDAPFCELGKLSLQELLAGKQDILDNGYMVRKARLRRLCETIEELVFNTQSASMDGIVQATLSNCPRLELLRGPKITVTEIANGAEWVCTRLTSLAIYLEVDVDQGAVEGMEKQRIAFKRLGKLTQLRNLDLTSWSPRNRGRKRTLDLRLRAGLDELANLKVLKRVLFRGDDHQLIGLEDARWVVNNWPSIKYLDRLIDDPSIPSSGFKEDDDYELGLEVTFNLKSLRELSFSDDHQEIGLEDATWIKHKKYIEGIIFEGNNLPDEYLLLQGCDHLQSIEYEELVYPKSVEYLNLIKNHNSTITRLHFYKTPTSYEFWETLLGCTNLEHLKVSHANIHDDIDVFLQVCKKLKHLDLDVISIYQLPPSFLCIESSGYNLPNIHTLHLQDVSIPEPPHPYTSAYCLGMFVRRCPGLRSLLFYELYKPNEVQHHFQYEPADPSDNSFYKETFLQHPWTLNNLSELILISAQLKDEDMAGLLRRMPELKRLQAPYCELGQLSLQELLSDKQEAFDNGQMVRKTRPQKLCETVERLAFNMSSVNVDGVAQTILSICPRLKDLRGSKITMTEIANGAEWVSTGLIKLDIYLEIDIDQETLEGMETARIVSNQLGRLIQLRSLDLTGNRFQGCDMDCEQLVKKRVLEWQVDV</sequence>
<protein>
    <recommendedName>
        <fullName evidence="3">F-box domain-containing protein</fullName>
    </recommendedName>
</protein>
<accession>A0A1Y2H563</accession>
<evidence type="ECO:0000313" key="2">
    <source>
        <dbReference type="Proteomes" id="UP000193648"/>
    </source>
</evidence>
<dbReference type="SUPFAM" id="SSF52047">
    <property type="entry name" value="RNI-like"/>
    <property type="match status" value="2"/>
</dbReference>
<dbReference type="AlphaFoldDB" id="A0A1Y2H563"/>
<dbReference type="OrthoDB" id="10044893at2759"/>
<dbReference type="InterPro" id="IPR032675">
    <property type="entry name" value="LRR_dom_sf"/>
</dbReference>
<organism evidence="1 2">
    <name type="scientific">Lobosporangium transversale</name>
    <dbReference type="NCBI Taxonomy" id="64571"/>
    <lineage>
        <taxon>Eukaryota</taxon>
        <taxon>Fungi</taxon>
        <taxon>Fungi incertae sedis</taxon>
        <taxon>Mucoromycota</taxon>
        <taxon>Mortierellomycotina</taxon>
        <taxon>Mortierellomycetes</taxon>
        <taxon>Mortierellales</taxon>
        <taxon>Mortierellaceae</taxon>
        <taxon>Lobosporangium</taxon>
    </lineage>
</organism>
<reference evidence="1 2" key="1">
    <citation type="submission" date="2016-07" db="EMBL/GenBank/DDBJ databases">
        <title>Pervasive Adenine N6-methylation of Active Genes in Fungi.</title>
        <authorList>
            <consortium name="DOE Joint Genome Institute"/>
            <person name="Mondo S.J."/>
            <person name="Dannebaum R.O."/>
            <person name="Kuo R.C."/>
            <person name="Labutti K."/>
            <person name="Haridas S."/>
            <person name="Kuo A."/>
            <person name="Salamov A."/>
            <person name="Ahrendt S.R."/>
            <person name="Lipzen A."/>
            <person name="Sullivan W."/>
            <person name="Andreopoulos W.B."/>
            <person name="Clum A."/>
            <person name="Lindquist E."/>
            <person name="Daum C."/>
            <person name="Ramamoorthy G.K."/>
            <person name="Gryganskyi A."/>
            <person name="Culley D."/>
            <person name="Magnuson J.K."/>
            <person name="James T.Y."/>
            <person name="O'Malley M.A."/>
            <person name="Stajich J.E."/>
            <person name="Spatafora J.W."/>
            <person name="Visel A."/>
            <person name="Grigoriev I.V."/>
        </authorList>
    </citation>
    <scope>NUCLEOTIDE SEQUENCE [LARGE SCALE GENOMIC DNA]</scope>
    <source>
        <strain evidence="1 2">NRRL 3116</strain>
    </source>
</reference>
<dbReference type="Proteomes" id="UP000193648">
    <property type="component" value="Unassembled WGS sequence"/>
</dbReference>
<name>A0A1Y2H563_9FUNG</name>
<proteinExistence type="predicted"/>
<evidence type="ECO:0008006" key="3">
    <source>
        <dbReference type="Google" id="ProtNLM"/>
    </source>
</evidence>
<dbReference type="GeneID" id="33570181"/>
<comment type="caution">
    <text evidence="1">The sequence shown here is derived from an EMBL/GenBank/DDBJ whole genome shotgun (WGS) entry which is preliminary data.</text>
</comment>